<name>A0A0V0QIX2_PSEPJ</name>
<evidence type="ECO:0000256" key="3">
    <source>
        <dbReference type="SAM" id="SignalP"/>
    </source>
</evidence>
<evidence type="ECO:0000256" key="1">
    <source>
        <dbReference type="SAM" id="MobiDB-lite"/>
    </source>
</evidence>
<gene>
    <name evidence="4" type="ORF">PPERSA_04879</name>
</gene>
<evidence type="ECO:0000256" key="2">
    <source>
        <dbReference type="SAM" id="Phobius"/>
    </source>
</evidence>
<feature type="region of interest" description="Disordered" evidence="1">
    <location>
        <begin position="815"/>
        <end position="836"/>
    </location>
</feature>
<sequence length="917" mass="107411">MRLIIIILIILIAQIQKSYNLEQSRRQEASIVFEKACDGLIYENGKLVSQEQINQAEKNFDYIQNNYRDGRNQLREDVLEQRNNRELKILMKEYAFDLIDDVKIFIVLAGEPCCPCIKGCPQRYNQYCPPWKNCFKFCRKHQFLYKNEFEMKMYKGWSLLWPFIGITIIMIAIITISIIGIIHSKNLYQSYNSLHCTGIKSMFVAAYGNKDWVGINKLGNKLLNLGDDLDPLIQLSLETFYNSKWMSNGLQDINDKTQQLVEDRDYYMYNNNPLDGEFENNNAQYDYNKPLFQNMFEEEQPSTFFGNEFSPFYYIYSNDKFAQSVNDTINPLAENMKKIETLGISLAEDGEAAKISINKGKDLINKYLKNLNEFYFDLNKNFEDSEPYAKSIGYVTMGLHIFFLTTAIFIFVPMAFMVFKNIYKLRYVLHFYWIIYGFFSFIGFMLLTILIGGGIMGSESCRILNKFLNDEQEFQSYPDFIDPSITNNLMVCKSQLGGDGEILEYYNIQDYLLMIEDIQLRMEEHFDYDENEIGYENINYPEHLSLVQALTNLNTEINNSCDESDQWVKSIQDCQTNVSNDLYSLSGQCYWIGGTTLSDDSQYFLTENEISSANRYSECPQAASYLENILLWRSDKITIFDNKYNQTEELKSSIEDYVLYIDDFTSNITSFYNQTYGILNQVTDKQDGILVDINCLFVGQIMDDFYNAVCDSFFSNLITQAEIIIYMSVSLFLAQFLIYLVNMKFSWNRYIQKIHRKNIALKKDDIELKEINTKNDEKSLNNCKQNIKPQNQKQNSKNSSRCYKKLNQPLAFQDHNNNSFAQTNHNPTTQNNFDEDLQNKCNKNRIKYLRDSNQSSLNQSMNQENDNQDKNCIKIDQNQTMSQQNVKNQNKIQKNQNLLDSRTFPIIKEQIKDEQKN</sequence>
<feature type="transmembrane region" description="Helical" evidence="2">
    <location>
        <begin position="723"/>
        <end position="741"/>
    </location>
</feature>
<keyword evidence="2" id="KW-0472">Membrane</keyword>
<feature type="compositionally biased region" description="Low complexity" evidence="1">
    <location>
        <begin position="781"/>
        <end position="800"/>
    </location>
</feature>
<organism evidence="4 5">
    <name type="scientific">Pseudocohnilembus persalinus</name>
    <name type="common">Ciliate</name>
    <dbReference type="NCBI Taxonomy" id="266149"/>
    <lineage>
        <taxon>Eukaryota</taxon>
        <taxon>Sar</taxon>
        <taxon>Alveolata</taxon>
        <taxon>Ciliophora</taxon>
        <taxon>Intramacronucleata</taxon>
        <taxon>Oligohymenophorea</taxon>
        <taxon>Scuticociliatia</taxon>
        <taxon>Philasterida</taxon>
        <taxon>Pseudocohnilembidae</taxon>
        <taxon>Pseudocohnilembus</taxon>
    </lineage>
</organism>
<feature type="transmembrane region" description="Helical" evidence="2">
    <location>
        <begin position="431"/>
        <end position="456"/>
    </location>
</feature>
<reference evidence="4 5" key="1">
    <citation type="journal article" date="2015" name="Sci. Rep.">
        <title>Genome of the facultative scuticociliatosis pathogen Pseudocohnilembus persalinus provides insight into its virulence through horizontal gene transfer.</title>
        <authorList>
            <person name="Xiong J."/>
            <person name="Wang G."/>
            <person name="Cheng J."/>
            <person name="Tian M."/>
            <person name="Pan X."/>
            <person name="Warren A."/>
            <person name="Jiang C."/>
            <person name="Yuan D."/>
            <person name="Miao W."/>
        </authorList>
    </citation>
    <scope>NUCLEOTIDE SEQUENCE [LARGE SCALE GENOMIC DNA]</scope>
    <source>
        <strain evidence="4">36N120E</strain>
    </source>
</reference>
<dbReference type="Proteomes" id="UP000054937">
    <property type="component" value="Unassembled WGS sequence"/>
</dbReference>
<feature type="region of interest" description="Disordered" evidence="1">
    <location>
        <begin position="780"/>
        <end position="800"/>
    </location>
</feature>
<feature type="transmembrane region" description="Helical" evidence="2">
    <location>
        <begin position="159"/>
        <end position="182"/>
    </location>
</feature>
<keyword evidence="2" id="KW-1133">Transmembrane helix</keyword>
<dbReference type="AlphaFoldDB" id="A0A0V0QIX2"/>
<feature type="compositionally biased region" description="Polar residues" evidence="1">
    <location>
        <begin position="815"/>
        <end position="832"/>
    </location>
</feature>
<keyword evidence="2" id="KW-0812">Transmembrane</keyword>
<feature type="signal peptide" evidence="3">
    <location>
        <begin position="1"/>
        <end position="20"/>
    </location>
</feature>
<dbReference type="EMBL" id="LDAU01000156">
    <property type="protein sequence ID" value="KRX02257.1"/>
    <property type="molecule type" value="Genomic_DNA"/>
</dbReference>
<accession>A0A0V0QIX2</accession>
<keyword evidence="3" id="KW-0732">Signal</keyword>
<dbReference type="InParanoid" id="A0A0V0QIX2"/>
<keyword evidence="5" id="KW-1185">Reference proteome</keyword>
<evidence type="ECO:0000313" key="5">
    <source>
        <dbReference type="Proteomes" id="UP000054937"/>
    </source>
</evidence>
<dbReference type="OrthoDB" id="327851at2759"/>
<evidence type="ECO:0008006" key="6">
    <source>
        <dbReference type="Google" id="ProtNLM"/>
    </source>
</evidence>
<comment type="caution">
    <text evidence="4">The sequence shown here is derived from an EMBL/GenBank/DDBJ whole genome shotgun (WGS) entry which is preliminary data.</text>
</comment>
<evidence type="ECO:0000313" key="4">
    <source>
        <dbReference type="EMBL" id="KRX02257.1"/>
    </source>
</evidence>
<dbReference type="OMA" id="HITLIRC"/>
<protein>
    <recommendedName>
        <fullName evidence="6">Transmembrane protein</fullName>
    </recommendedName>
</protein>
<proteinExistence type="predicted"/>
<feature type="transmembrane region" description="Helical" evidence="2">
    <location>
        <begin position="399"/>
        <end position="419"/>
    </location>
</feature>
<feature type="chain" id="PRO_5006867457" description="Transmembrane protein" evidence="3">
    <location>
        <begin position="21"/>
        <end position="917"/>
    </location>
</feature>